<dbReference type="Proteomes" id="UP000001056">
    <property type="component" value="Unassembled WGS sequence"/>
</dbReference>
<keyword evidence="2" id="KW-1185">Reference proteome</keyword>
<evidence type="ECO:0000313" key="1">
    <source>
        <dbReference type="EMBL" id="EAQ83372.1"/>
    </source>
</evidence>
<protein>
    <submittedName>
        <fullName evidence="1">Uncharacterized protein</fullName>
    </submittedName>
</protein>
<dbReference type="GeneID" id="4396651"/>
<accession>Q2GQH8</accession>
<sequence length="73" mass="8129">MMVRICIRVIREVGLQEMNKAVNVMRAEMAPELPSLLQVRDVRVGDCCVGQSQNTMEEKGQEDSVSALCEATM</sequence>
<proteinExistence type="predicted"/>
<dbReference type="RefSeq" id="XP_001227703.1">
    <property type="nucleotide sequence ID" value="XM_001227702.1"/>
</dbReference>
<dbReference type="VEuPathDB" id="FungiDB:CHGG_09776"/>
<dbReference type="InParanoid" id="Q2GQH8"/>
<dbReference type="EMBL" id="CH408035">
    <property type="protein sequence ID" value="EAQ83372.1"/>
    <property type="molecule type" value="Genomic_DNA"/>
</dbReference>
<organism evidence="1 2">
    <name type="scientific">Chaetomium globosum (strain ATCC 6205 / CBS 148.51 / DSM 1962 / NBRC 6347 / NRRL 1970)</name>
    <name type="common">Soil fungus</name>
    <dbReference type="NCBI Taxonomy" id="306901"/>
    <lineage>
        <taxon>Eukaryota</taxon>
        <taxon>Fungi</taxon>
        <taxon>Dikarya</taxon>
        <taxon>Ascomycota</taxon>
        <taxon>Pezizomycotina</taxon>
        <taxon>Sordariomycetes</taxon>
        <taxon>Sordariomycetidae</taxon>
        <taxon>Sordariales</taxon>
        <taxon>Chaetomiaceae</taxon>
        <taxon>Chaetomium</taxon>
    </lineage>
</organism>
<dbReference type="AlphaFoldDB" id="Q2GQH8"/>
<name>Q2GQH8_CHAGB</name>
<reference evidence="2" key="1">
    <citation type="journal article" date="2015" name="Genome Announc.">
        <title>Draft genome sequence of the cellulolytic fungus Chaetomium globosum.</title>
        <authorList>
            <person name="Cuomo C.A."/>
            <person name="Untereiner W.A."/>
            <person name="Ma L.-J."/>
            <person name="Grabherr M."/>
            <person name="Birren B.W."/>
        </authorList>
    </citation>
    <scope>NUCLEOTIDE SEQUENCE [LARGE SCALE GENOMIC DNA]</scope>
    <source>
        <strain evidence="2">ATCC 6205 / CBS 148.51 / DSM 1962 / NBRC 6347 / NRRL 1970</strain>
    </source>
</reference>
<dbReference type="HOGENOM" id="CLU_2704596_0_0_1"/>
<gene>
    <name evidence="1" type="ORF">CHGG_09776</name>
</gene>
<evidence type="ECO:0000313" key="2">
    <source>
        <dbReference type="Proteomes" id="UP000001056"/>
    </source>
</evidence>